<dbReference type="Gene3D" id="1.10.575.10">
    <property type="entry name" value="P1 Nuclease"/>
    <property type="match status" value="1"/>
</dbReference>
<dbReference type="InterPro" id="IPR008947">
    <property type="entry name" value="PLipase_C/P1_nuclease_dom_sf"/>
</dbReference>
<feature type="chain" id="PRO_5004200710" description="Phospholipase" evidence="1">
    <location>
        <begin position="22"/>
        <end position="449"/>
    </location>
</feature>
<reference evidence="3" key="1">
    <citation type="submission" date="2006-02" db="EMBL/GenBank/DDBJ databases">
        <title>Complete sequence of chromosome of Rhodoferax ferrireducens DSM 15236.</title>
        <authorList>
            <person name="Copeland A."/>
            <person name="Lucas S."/>
            <person name="Lapidus A."/>
            <person name="Barry K."/>
            <person name="Detter J.C."/>
            <person name="Glavina del Rio T."/>
            <person name="Hammon N."/>
            <person name="Israni S."/>
            <person name="Pitluck S."/>
            <person name="Brettin T."/>
            <person name="Bruce D."/>
            <person name="Han C."/>
            <person name="Tapia R."/>
            <person name="Gilna P."/>
            <person name="Kiss H."/>
            <person name="Schmutz J."/>
            <person name="Larimer F."/>
            <person name="Land M."/>
            <person name="Kyrpides N."/>
            <person name="Ivanova N."/>
            <person name="Richardson P."/>
        </authorList>
    </citation>
    <scope>NUCLEOTIDE SEQUENCE [LARGE SCALE GENOMIC DNA]</scope>
    <source>
        <strain evidence="3">ATCC BAA-621 / DSM 15236 / T118</strain>
    </source>
</reference>
<dbReference type="AlphaFoldDB" id="Q21VZ8"/>
<dbReference type="OrthoDB" id="36722at2"/>
<accession>Q21VZ8</accession>
<feature type="signal peptide" evidence="1">
    <location>
        <begin position="1"/>
        <end position="21"/>
    </location>
</feature>
<sequence length="449" mass="49503">MKRFAVALASVLGLAAGNALAWSNHSFAAYRTFENMPEVAKAAVVTVEPLEAFLKAQEKSIETLLLSQETWAQTHLDVYPPRPAALVFRANPTRTDEARRLAFLMALRVAPNSKLALYIQPDPWSPRPDAATLLAHASVNTLPEQPNSNYRFVGIKAGDKVSPLSVLASATDEPDYGLDINLWADSPSDWGKVYGFGALPFGNPALYFSTQAPFHMGFYHEDRVIYLAAPFIKKTFPLLRIHQYSSLAALAFRTSHPYWGWRFTGLALHYVQDLTQPYHASLSPGNSSLKLIGINLLAMAGLPKMKDEMIVLLSNRHLALEKYQNQLIYNASLARQETSIEKSLRNSDKDASYPAWSDLYARDVVSRQSHALGTRLTDTLVNTLPPGYVSDPSFDFGVKESGIDLVAELSQQDAAKRAGLDHVTTELMGNFGAHSRNMVRGVLKASATP</sequence>
<keyword evidence="3" id="KW-1185">Reference proteome</keyword>
<evidence type="ECO:0000313" key="3">
    <source>
        <dbReference type="Proteomes" id="UP000008332"/>
    </source>
</evidence>
<evidence type="ECO:0000313" key="2">
    <source>
        <dbReference type="EMBL" id="ABD70055.1"/>
    </source>
</evidence>
<dbReference type="STRING" id="338969.Rfer_2338"/>
<evidence type="ECO:0008006" key="4">
    <source>
        <dbReference type="Google" id="ProtNLM"/>
    </source>
</evidence>
<name>Q21VZ8_ALBFT</name>
<dbReference type="RefSeq" id="WP_011464623.1">
    <property type="nucleotide sequence ID" value="NC_007908.1"/>
</dbReference>
<dbReference type="Proteomes" id="UP000008332">
    <property type="component" value="Chromosome"/>
</dbReference>
<evidence type="ECO:0000256" key="1">
    <source>
        <dbReference type="SAM" id="SignalP"/>
    </source>
</evidence>
<gene>
    <name evidence="2" type="ordered locus">Rfer_2338</name>
</gene>
<dbReference type="eggNOG" id="ENOG502ZAXV">
    <property type="taxonomic scope" value="Bacteria"/>
</dbReference>
<dbReference type="EMBL" id="CP000267">
    <property type="protein sequence ID" value="ABD70055.1"/>
    <property type="molecule type" value="Genomic_DNA"/>
</dbReference>
<dbReference type="KEGG" id="rfr:Rfer_2338"/>
<dbReference type="HOGENOM" id="CLU_577115_0_0_4"/>
<dbReference type="GO" id="GO:0016788">
    <property type="term" value="F:hydrolase activity, acting on ester bonds"/>
    <property type="evidence" value="ECO:0007669"/>
    <property type="project" value="InterPro"/>
</dbReference>
<dbReference type="SUPFAM" id="SSF48537">
    <property type="entry name" value="Phospholipase C/P1 nuclease"/>
    <property type="match status" value="1"/>
</dbReference>
<protein>
    <recommendedName>
        <fullName evidence="4">Phospholipase</fullName>
    </recommendedName>
</protein>
<keyword evidence="1" id="KW-0732">Signal</keyword>
<proteinExistence type="predicted"/>
<organism evidence="2 3">
    <name type="scientific">Albidiferax ferrireducens (strain ATCC BAA-621 / DSM 15236 / T118)</name>
    <name type="common">Rhodoferax ferrireducens</name>
    <dbReference type="NCBI Taxonomy" id="338969"/>
    <lineage>
        <taxon>Bacteria</taxon>
        <taxon>Pseudomonadati</taxon>
        <taxon>Pseudomonadota</taxon>
        <taxon>Betaproteobacteria</taxon>
        <taxon>Burkholderiales</taxon>
        <taxon>Comamonadaceae</taxon>
        <taxon>Rhodoferax</taxon>
    </lineage>
</organism>